<name>A0ACB9G0Y3_9ASTR</name>
<reference evidence="2" key="1">
    <citation type="journal article" date="2022" name="Mol. Ecol. Resour.">
        <title>The genomes of chicory, endive, great burdock and yacon provide insights into Asteraceae palaeo-polyploidization history and plant inulin production.</title>
        <authorList>
            <person name="Fan W."/>
            <person name="Wang S."/>
            <person name="Wang H."/>
            <person name="Wang A."/>
            <person name="Jiang F."/>
            <person name="Liu H."/>
            <person name="Zhao H."/>
            <person name="Xu D."/>
            <person name="Zhang Y."/>
        </authorList>
    </citation>
    <scope>NUCLEOTIDE SEQUENCE [LARGE SCALE GENOMIC DNA]</scope>
    <source>
        <strain evidence="2">cv. Yunnan</strain>
    </source>
</reference>
<keyword evidence="2" id="KW-1185">Reference proteome</keyword>
<proteinExistence type="predicted"/>
<sequence>MKCGKTGHLTHQCTSPVRLRCTCYKSGHFSRECPELRSQTEKTGEESTVADNEIKRIEALKPRGRAFQITTEEVNAMEAQKRIGDDFGKVRKK</sequence>
<evidence type="ECO:0000313" key="2">
    <source>
        <dbReference type="Proteomes" id="UP001056120"/>
    </source>
</evidence>
<dbReference type="Proteomes" id="UP001056120">
    <property type="component" value="Linkage Group LG15"/>
</dbReference>
<protein>
    <submittedName>
        <fullName evidence="1">Uncharacterized protein</fullName>
    </submittedName>
</protein>
<dbReference type="EMBL" id="CM042032">
    <property type="protein sequence ID" value="KAI3776720.1"/>
    <property type="molecule type" value="Genomic_DNA"/>
</dbReference>
<gene>
    <name evidence="1" type="ORF">L1987_46508</name>
</gene>
<organism evidence="1 2">
    <name type="scientific">Smallanthus sonchifolius</name>
    <dbReference type="NCBI Taxonomy" id="185202"/>
    <lineage>
        <taxon>Eukaryota</taxon>
        <taxon>Viridiplantae</taxon>
        <taxon>Streptophyta</taxon>
        <taxon>Embryophyta</taxon>
        <taxon>Tracheophyta</taxon>
        <taxon>Spermatophyta</taxon>
        <taxon>Magnoliopsida</taxon>
        <taxon>eudicotyledons</taxon>
        <taxon>Gunneridae</taxon>
        <taxon>Pentapetalae</taxon>
        <taxon>asterids</taxon>
        <taxon>campanulids</taxon>
        <taxon>Asterales</taxon>
        <taxon>Asteraceae</taxon>
        <taxon>Asteroideae</taxon>
        <taxon>Heliantheae alliance</taxon>
        <taxon>Millerieae</taxon>
        <taxon>Smallanthus</taxon>
    </lineage>
</organism>
<evidence type="ECO:0000313" key="1">
    <source>
        <dbReference type="EMBL" id="KAI3776720.1"/>
    </source>
</evidence>
<reference evidence="1 2" key="2">
    <citation type="journal article" date="2022" name="Mol. Ecol. Resour.">
        <title>The genomes of chicory, endive, great burdock and yacon provide insights into Asteraceae paleo-polyploidization history and plant inulin production.</title>
        <authorList>
            <person name="Fan W."/>
            <person name="Wang S."/>
            <person name="Wang H."/>
            <person name="Wang A."/>
            <person name="Jiang F."/>
            <person name="Liu H."/>
            <person name="Zhao H."/>
            <person name="Xu D."/>
            <person name="Zhang Y."/>
        </authorList>
    </citation>
    <scope>NUCLEOTIDE SEQUENCE [LARGE SCALE GENOMIC DNA]</scope>
    <source>
        <strain evidence="2">cv. Yunnan</strain>
        <tissue evidence="1">Leaves</tissue>
    </source>
</reference>
<accession>A0ACB9G0Y3</accession>
<comment type="caution">
    <text evidence="1">The sequence shown here is derived from an EMBL/GenBank/DDBJ whole genome shotgun (WGS) entry which is preliminary data.</text>
</comment>